<organism evidence="2 3">
    <name type="scientific">Castanea mollissima</name>
    <name type="common">Chinese chestnut</name>
    <dbReference type="NCBI Taxonomy" id="60419"/>
    <lineage>
        <taxon>Eukaryota</taxon>
        <taxon>Viridiplantae</taxon>
        <taxon>Streptophyta</taxon>
        <taxon>Embryophyta</taxon>
        <taxon>Tracheophyta</taxon>
        <taxon>Spermatophyta</taxon>
        <taxon>Magnoliopsida</taxon>
        <taxon>eudicotyledons</taxon>
        <taxon>Gunneridae</taxon>
        <taxon>Pentapetalae</taxon>
        <taxon>rosids</taxon>
        <taxon>fabids</taxon>
        <taxon>Fagales</taxon>
        <taxon>Fagaceae</taxon>
        <taxon>Castanea</taxon>
    </lineage>
</organism>
<dbReference type="EMBL" id="JRKL02000282">
    <property type="protein sequence ID" value="KAF3973034.1"/>
    <property type="molecule type" value="Genomic_DNA"/>
</dbReference>
<reference evidence="2" key="1">
    <citation type="submission" date="2020-03" db="EMBL/GenBank/DDBJ databases">
        <title>Castanea mollissima Vanexum genome sequencing.</title>
        <authorList>
            <person name="Staton M."/>
        </authorList>
    </citation>
    <scope>NUCLEOTIDE SEQUENCE</scope>
    <source>
        <tissue evidence="2">Leaf</tissue>
    </source>
</reference>
<dbReference type="OrthoDB" id="686198at2759"/>
<comment type="caution">
    <text evidence="2">The sequence shown here is derived from an EMBL/GenBank/DDBJ whole genome shotgun (WGS) entry which is preliminary data.</text>
</comment>
<keyword evidence="3" id="KW-1185">Reference proteome</keyword>
<dbReference type="Proteomes" id="UP000737018">
    <property type="component" value="Unassembled WGS sequence"/>
</dbReference>
<evidence type="ECO:0000313" key="3">
    <source>
        <dbReference type="Proteomes" id="UP000737018"/>
    </source>
</evidence>
<evidence type="ECO:0000256" key="1">
    <source>
        <dbReference type="SAM" id="MobiDB-lite"/>
    </source>
</evidence>
<evidence type="ECO:0000313" key="2">
    <source>
        <dbReference type="EMBL" id="KAF3973034.1"/>
    </source>
</evidence>
<dbReference type="AlphaFoldDB" id="A0A8J4W2X9"/>
<dbReference type="PANTHER" id="PTHR47584:SF14">
    <property type="entry name" value="L10-INTERACTING MYB DOMAIN-CONTAINING PROTEIN-LIKE"/>
    <property type="match status" value="1"/>
</dbReference>
<protein>
    <recommendedName>
        <fullName evidence="4">Myb/SANT-like domain-containing protein</fullName>
    </recommendedName>
</protein>
<accession>A0A8J4W2X9</accession>
<feature type="compositionally biased region" description="Polar residues" evidence="1">
    <location>
        <begin position="197"/>
        <end position="207"/>
    </location>
</feature>
<name>A0A8J4W2X9_9ROSI</name>
<feature type="region of interest" description="Disordered" evidence="1">
    <location>
        <begin position="197"/>
        <end position="223"/>
    </location>
</feature>
<sequence>MMVGGRAKELGHGKPQDRPVSVKRVFLVGNFAQGVPRDLVWDVITQTLNSRTRKDFHKRQVMIWFCHLQRWYCQARGVHRFQQKQHKWSQLLKHTGLGLDETTQIVTGPGEVWAHVVAGDQGAANLWKKGCPDYDKLKQLFALSTATGHLQISSNTPALTSDEERALEEELANDGAVTHVYEDCYTPNLESIPLSTEETGVDDQTQVAGKRPMQDTSAKGKKVSKKADKVSEMIVALKEYTAMTRERYSGKKGKSSGTSEQFAQFAAEGDPCSLGKAIAVLNQYEDIRNKAYVKISKAL</sequence>
<gene>
    <name evidence="2" type="ORF">CMV_003515</name>
</gene>
<evidence type="ECO:0008006" key="4">
    <source>
        <dbReference type="Google" id="ProtNLM"/>
    </source>
</evidence>
<dbReference type="InterPro" id="IPR045026">
    <property type="entry name" value="LIMYB"/>
</dbReference>
<proteinExistence type="predicted"/>
<dbReference type="PANTHER" id="PTHR47584">
    <property type="match status" value="1"/>
</dbReference>